<dbReference type="FunFam" id="3.40.50.2000:FF:000071">
    <property type="entry name" value="Glycosyltransferase"/>
    <property type="match status" value="1"/>
</dbReference>
<name>A0A7J6X2B3_THATH</name>
<organism evidence="4 5">
    <name type="scientific">Thalictrum thalictroides</name>
    <name type="common">Rue-anemone</name>
    <name type="synonym">Anemone thalictroides</name>
    <dbReference type="NCBI Taxonomy" id="46969"/>
    <lineage>
        <taxon>Eukaryota</taxon>
        <taxon>Viridiplantae</taxon>
        <taxon>Streptophyta</taxon>
        <taxon>Embryophyta</taxon>
        <taxon>Tracheophyta</taxon>
        <taxon>Spermatophyta</taxon>
        <taxon>Magnoliopsida</taxon>
        <taxon>Ranunculales</taxon>
        <taxon>Ranunculaceae</taxon>
        <taxon>Thalictroideae</taxon>
        <taxon>Thalictrum</taxon>
    </lineage>
</organism>
<dbReference type="AlphaFoldDB" id="A0A7J6X2B3"/>
<dbReference type="Proteomes" id="UP000554482">
    <property type="component" value="Unassembled WGS sequence"/>
</dbReference>
<keyword evidence="5" id="KW-1185">Reference proteome</keyword>
<gene>
    <name evidence="4" type="ORF">FRX31_006961</name>
</gene>
<dbReference type="OrthoDB" id="5835829at2759"/>
<evidence type="ECO:0000256" key="1">
    <source>
        <dbReference type="ARBA" id="ARBA00009995"/>
    </source>
</evidence>
<protein>
    <submittedName>
        <fullName evidence="4">Udp-glycosyltransferase 73b3</fullName>
    </submittedName>
</protein>
<evidence type="ECO:0000313" key="5">
    <source>
        <dbReference type="Proteomes" id="UP000554482"/>
    </source>
</evidence>
<dbReference type="PANTHER" id="PTHR48047:SF45">
    <property type="entry name" value="SCOPOLETIN GLUCOSYLTRANSFERASE-LIKE"/>
    <property type="match status" value="1"/>
</dbReference>
<keyword evidence="2" id="KW-0328">Glycosyltransferase</keyword>
<dbReference type="EMBL" id="JABWDY010006757">
    <property type="protein sequence ID" value="KAF5203453.1"/>
    <property type="molecule type" value="Genomic_DNA"/>
</dbReference>
<dbReference type="CDD" id="cd03784">
    <property type="entry name" value="GT1_Gtf-like"/>
    <property type="match status" value="1"/>
</dbReference>
<evidence type="ECO:0000256" key="2">
    <source>
        <dbReference type="ARBA" id="ARBA00022676"/>
    </source>
</evidence>
<dbReference type="GO" id="GO:0035251">
    <property type="term" value="F:UDP-glucosyltransferase activity"/>
    <property type="evidence" value="ECO:0007669"/>
    <property type="project" value="TreeGrafter"/>
</dbReference>
<keyword evidence="3 4" id="KW-0808">Transferase</keyword>
<dbReference type="Gene3D" id="3.40.50.2000">
    <property type="entry name" value="Glycogen Phosphorylase B"/>
    <property type="match status" value="4"/>
</dbReference>
<reference evidence="4 5" key="1">
    <citation type="submission" date="2020-06" db="EMBL/GenBank/DDBJ databases">
        <title>Transcriptomic and genomic resources for Thalictrum thalictroides and T. hernandezii: Facilitating candidate gene discovery in an emerging model plant lineage.</title>
        <authorList>
            <person name="Arias T."/>
            <person name="Riano-Pachon D.M."/>
            <person name="Di Stilio V.S."/>
        </authorList>
    </citation>
    <scope>NUCLEOTIDE SEQUENCE [LARGE SCALE GENOMIC DNA]</scope>
    <source>
        <strain evidence="5">cv. WT478/WT964</strain>
        <tissue evidence="4">Leaves</tissue>
    </source>
</reference>
<comment type="caution">
    <text evidence="4">The sequence shown here is derived from an EMBL/GenBank/DDBJ whole genome shotgun (WGS) entry which is preliminary data.</text>
</comment>
<dbReference type="SUPFAM" id="SSF53756">
    <property type="entry name" value="UDP-Glycosyltransferase/glycogen phosphorylase"/>
    <property type="match status" value="1"/>
</dbReference>
<comment type="similarity">
    <text evidence="1">Belongs to the UDP-glycosyltransferase family.</text>
</comment>
<dbReference type="PANTHER" id="PTHR48047">
    <property type="entry name" value="GLYCOSYLTRANSFERASE"/>
    <property type="match status" value="1"/>
</dbReference>
<evidence type="ECO:0000256" key="3">
    <source>
        <dbReference type="ARBA" id="ARBA00022679"/>
    </source>
</evidence>
<evidence type="ECO:0000313" key="4">
    <source>
        <dbReference type="EMBL" id="KAF5203453.1"/>
    </source>
</evidence>
<dbReference type="InterPro" id="IPR002213">
    <property type="entry name" value="UDP_glucos_trans"/>
</dbReference>
<sequence length="420" mass="47880">MGHEARQLHLFFFPLMAQGHTIPMIDIARLFAARGTKSTIITTPLNAMHIAESIDEDKKSGLDIHVKIISFPAVEAGLPEGCESFNSITSPEMSLKFFKAADMLQQPFDKLLEEHRPDCVVADMFLPWTTDVAKKYGIPRLVFHGTGYFSLCVLERMFQYAPQDKVMSDSEIFVVPGLPDKIEMKKLQLPNHDELNKKNAFTERRVKIQETEVNSFGVLVNSFYELESAYAECYTKDLGRRAWSIGPVSLCNRNFIRKAQRGMNASIDDEHYCLSWLDSKEPKSVLYVCFGSLSRFRTAQLHEIAMGLEASNIPFIWVVKMPLNKEKVQDQILPDGFEQRMQGNEVWNLWIEPENVSVTKDRIEEVVTELMGNGEEARNRRKRAEEFAGMAKKAVEKGGSSYNNLSALIEELRVHSQMKE</sequence>
<proteinExistence type="inferred from homology"/>
<accession>A0A7J6X2B3</accession>